<feature type="region of interest" description="Disordered" evidence="6">
    <location>
        <begin position="399"/>
        <end position="434"/>
    </location>
</feature>
<dbReference type="InterPro" id="IPR045124">
    <property type="entry name" value="Su(sable)-like"/>
</dbReference>
<feature type="compositionally biased region" description="Basic and acidic residues" evidence="6">
    <location>
        <begin position="600"/>
        <end position="610"/>
    </location>
</feature>
<feature type="region of interest" description="Disordered" evidence="6">
    <location>
        <begin position="583"/>
        <end position="610"/>
    </location>
</feature>
<gene>
    <name evidence="8" type="ORF">DH2020_045886</name>
</gene>
<evidence type="ECO:0000256" key="6">
    <source>
        <dbReference type="SAM" id="MobiDB-lite"/>
    </source>
</evidence>
<evidence type="ECO:0000256" key="5">
    <source>
        <dbReference type="PROSITE-ProRule" id="PRU00723"/>
    </source>
</evidence>
<dbReference type="PROSITE" id="PS50103">
    <property type="entry name" value="ZF_C3H1"/>
    <property type="match status" value="2"/>
</dbReference>
<dbReference type="Proteomes" id="UP001318860">
    <property type="component" value="Unassembled WGS sequence"/>
</dbReference>
<feature type="zinc finger region" description="C3H1-type" evidence="5">
    <location>
        <begin position="467"/>
        <end position="495"/>
    </location>
</feature>
<dbReference type="EMBL" id="JABTTQ020003089">
    <property type="protein sequence ID" value="KAK6120406.1"/>
    <property type="molecule type" value="Genomic_DNA"/>
</dbReference>
<accession>A0ABR0UDM2</accession>
<sequence>MEDSSLLQNLILNPSEDAFSFPPHRRRPLRSRTYRALIGILSHCHTNSPQLQMQEEVDAGDFEVRPLSEENGSITSHEVNLKAVLVPLPDSKQSEDTLVKETTSGENKENINFQDGGFDCNQATIPKLDGIKKVADGEQEVAPANSSSIGGVLMVNNQTGDCAIQIAKEQVNADIVLDNQMDDFGTLEELKLDNEFSIHDYSEVLDSCFVMDMVIESSKTVEDSQENGTVLEENIPKEAEHELQLKEMELEKLIHSSGAVDSPCCLNADEEMEEGEIPGEAGVVDASFDALYEDAASLGERTTETVHASEYSFDKEEFICNDDDRGCRQHQISDPTPNNIVNSDCNSMKVESRTTAGLMQDCHSQNVFRDSHVENQRSGSVAPCFENLSILRENAAENQMSASFEKDGDARKKKRKNGPLTKERRAKKKGEKCKFSHDTVPLTKSKPCGHFARHSCMKGDDCPFDHQLSKYPCKNYTSNGFCSRGSDCLFSHEMPAKQSDTTPNASKPELTSAQHTLPDKGGSFMISKVTKPEVNSPSPLNNSNSSKHADNHGIFHQKVDSKLCSAGDSRDKSAELLAARTVPRTARQAPKGISFLSNKDTTKHERDGSTNDVEVGRKTILSTNNLNEMSETVAPRKPRGINFLSFARPSTDDSSSKMFSNLLSSSNNETRKSVMGEGKLTCSLPESSGLLKVNREINQNATNLVRDLNEKVHGTLLTVPQHVKSLSSFEKAHLDANFHIKKDDTALSIVKERQSTGSNVHDTIKMPSVSFGGPSDQLTGGRADLSSSLKTSFLSNTPSSVQKAVQSTLAFAANFEPDIKSRTVLSSTGS</sequence>
<evidence type="ECO:0000256" key="2">
    <source>
        <dbReference type="ARBA" id="ARBA00022737"/>
    </source>
</evidence>
<dbReference type="InterPro" id="IPR036855">
    <property type="entry name" value="Znf_CCCH_sf"/>
</dbReference>
<evidence type="ECO:0000256" key="4">
    <source>
        <dbReference type="ARBA" id="ARBA00022833"/>
    </source>
</evidence>
<feature type="region of interest" description="Disordered" evidence="6">
    <location>
        <begin position="758"/>
        <end position="782"/>
    </location>
</feature>
<dbReference type="PANTHER" id="PTHR13119">
    <property type="entry name" value="ZINC FINGER CCCH DOMAIN-CONTAINING PROTEI"/>
    <property type="match status" value="1"/>
</dbReference>
<keyword evidence="1 5" id="KW-0479">Metal-binding</keyword>
<name>A0ABR0UDM2_REHGL</name>
<feature type="region of interest" description="Disordered" evidence="6">
    <location>
        <begin position="494"/>
        <end position="551"/>
    </location>
</feature>
<proteinExistence type="predicted"/>
<evidence type="ECO:0000256" key="1">
    <source>
        <dbReference type="ARBA" id="ARBA00022723"/>
    </source>
</evidence>
<dbReference type="SMART" id="SM00356">
    <property type="entry name" value="ZnF_C3H1"/>
    <property type="match status" value="2"/>
</dbReference>
<reference evidence="8 9" key="1">
    <citation type="journal article" date="2021" name="Comput. Struct. Biotechnol. J.">
        <title>De novo genome assembly of the potent medicinal plant Rehmannia glutinosa using nanopore technology.</title>
        <authorList>
            <person name="Ma L."/>
            <person name="Dong C."/>
            <person name="Song C."/>
            <person name="Wang X."/>
            <person name="Zheng X."/>
            <person name="Niu Y."/>
            <person name="Chen S."/>
            <person name="Feng W."/>
        </authorList>
    </citation>
    <scope>NUCLEOTIDE SEQUENCE [LARGE SCALE GENOMIC DNA]</scope>
    <source>
        <strain evidence="8">DH-2019</strain>
    </source>
</reference>
<dbReference type="SUPFAM" id="SSF90229">
    <property type="entry name" value="CCCH zinc finger"/>
    <property type="match status" value="1"/>
</dbReference>
<comment type="caution">
    <text evidence="8">The sequence shown here is derived from an EMBL/GenBank/DDBJ whole genome shotgun (WGS) entry which is preliminary data.</text>
</comment>
<dbReference type="PANTHER" id="PTHR13119:SF12">
    <property type="entry name" value="PROTEIN SUPPRESSOR OF SABLE"/>
    <property type="match status" value="1"/>
</dbReference>
<keyword evidence="4 5" id="KW-0862">Zinc</keyword>
<keyword evidence="2" id="KW-0677">Repeat</keyword>
<keyword evidence="9" id="KW-1185">Reference proteome</keyword>
<feature type="domain" description="C3H1-type" evidence="7">
    <location>
        <begin position="467"/>
        <end position="495"/>
    </location>
</feature>
<organism evidence="8 9">
    <name type="scientific">Rehmannia glutinosa</name>
    <name type="common">Chinese foxglove</name>
    <dbReference type="NCBI Taxonomy" id="99300"/>
    <lineage>
        <taxon>Eukaryota</taxon>
        <taxon>Viridiplantae</taxon>
        <taxon>Streptophyta</taxon>
        <taxon>Embryophyta</taxon>
        <taxon>Tracheophyta</taxon>
        <taxon>Spermatophyta</taxon>
        <taxon>Magnoliopsida</taxon>
        <taxon>eudicotyledons</taxon>
        <taxon>Gunneridae</taxon>
        <taxon>Pentapetalae</taxon>
        <taxon>asterids</taxon>
        <taxon>lamiids</taxon>
        <taxon>Lamiales</taxon>
        <taxon>Orobanchaceae</taxon>
        <taxon>Rehmannieae</taxon>
        <taxon>Rehmannia</taxon>
    </lineage>
</organism>
<evidence type="ECO:0000313" key="8">
    <source>
        <dbReference type="EMBL" id="KAK6120406.1"/>
    </source>
</evidence>
<feature type="compositionally biased region" description="Low complexity" evidence="6">
    <location>
        <begin position="535"/>
        <end position="546"/>
    </location>
</feature>
<evidence type="ECO:0000256" key="3">
    <source>
        <dbReference type="ARBA" id="ARBA00022771"/>
    </source>
</evidence>
<keyword evidence="3 5" id="KW-0863">Zinc-finger</keyword>
<dbReference type="InterPro" id="IPR000571">
    <property type="entry name" value="Znf_CCCH"/>
</dbReference>
<evidence type="ECO:0000259" key="7">
    <source>
        <dbReference type="PROSITE" id="PS50103"/>
    </source>
</evidence>
<evidence type="ECO:0000313" key="9">
    <source>
        <dbReference type="Proteomes" id="UP001318860"/>
    </source>
</evidence>
<feature type="zinc finger region" description="C3H1-type" evidence="5">
    <location>
        <begin position="442"/>
        <end position="466"/>
    </location>
</feature>
<feature type="domain" description="C3H1-type" evidence="7">
    <location>
        <begin position="442"/>
        <end position="466"/>
    </location>
</feature>
<feature type="compositionally biased region" description="Polar residues" evidence="6">
    <location>
        <begin position="498"/>
        <end position="515"/>
    </location>
</feature>
<dbReference type="Gene3D" id="4.10.1000.10">
    <property type="entry name" value="Zinc finger, CCCH-type"/>
    <property type="match status" value="1"/>
</dbReference>
<protein>
    <recommendedName>
        <fullName evidence="7">C3H1-type domain-containing protein</fullName>
    </recommendedName>
</protein>